<dbReference type="InterPro" id="IPR000683">
    <property type="entry name" value="Gfo/Idh/MocA-like_OxRdtase_N"/>
</dbReference>
<dbReference type="SUPFAM" id="SSF55347">
    <property type="entry name" value="Glyceraldehyde-3-phosphate dehydrogenase-like, C-terminal domain"/>
    <property type="match status" value="1"/>
</dbReference>
<dbReference type="InterPro" id="IPR036291">
    <property type="entry name" value="NAD(P)-bd_dom_sf"/>
</dbReference>
<comment type="caution">
    <text evidence="2">The sequence shown here is derived from an EMBL/GenBank/DDBJ whole genome shotgun (WGS) entry which is preliminary data.</text>
</comment>
<dbReference type="Gene3D" id="3.40.50.720">
    <property type="entry name" value="NAD(P)-binding Rossmann-like Domain"/>
    <property type="match status" value="1"/>
</dbReference>
<dbReference type="InterPro" id="IPR052515">
    <property type="entry name" value="Gfo/Idh/MocA_Oxidoreductase"/>
</dbReference>
<reference evidence="2 3" key="1">
    <citation type="submission" date="2024-09" db="EMBL/GenBank/DDBJ databases">
        <authorList>
            <person name="Sun Q."/>
            <person name="Mori K."/>
        </authorList>
    </citation>
    <scope>NUCLEOTIDE SEQUENCE [LARGE SCALE GENOMIC DNA]</scope>
    <source>
        <strain evidence="2 3">NCAIM B.02610</strain>
    </source>
</reference>
<dbReference type="PANTHER" id="PTHR43249">
    <property type="entry name" value="UDP-N-ACETYL-2-AMINO-2-DEOXY-D-GLUCURONATE OXIDASE"/>
    <property type="match status" value="1"/>
</dbReference>
<evidence type="ECO:0000259" key="1">
    <source>
        <dbReference type="Pfam" id="PF01408"/>
    </source>
</evidence>
<sequence>MVDVVLVGIQGYAARHLDAFLERAEQGKVRIVGVVNPFPPEGETLRALQRFDVPYFTTLESFYRVGKADLVNIASPIQFHCEQTCLALSNGSHVLCEKPIAATTDEVEKMIEYRNKYNLEVAIGYQWAYSHAIQNLKKDIVDGKFGKPIRLKSLVLWPRNKDYYARSWAGKVKDQSGRWVLDSVAANATTHFLQNMFYIVGESMNVSSLPKTVIAETYRANEIENYDTSAIRAFTDHGVEILFLASHTIPLSEAYGPVFEYEFEDAVVRFSGHQNWFKKEGEKATIQAIHRDGSMIDYGSPFDHEFDKIDSILETIQDRMNNIPCNLEVASAQTLCISGVQQSSSIVTIPKAEIRYDRAERLFWVHNISEVLKQCYEDWKLPHELGINWAKCGEEINMTKNSLYQMLCSEESPKLR</sequence>
<dbReference type="Pfam" id="PF01408">
    <property type="entry name" value="GFO_IDH_MocA"/>
    <property type="match status" value="1"/>
</dbReference>
<accession>A0ABV6KJ92</accession>
<dbReference type="RefSeq" id="WP_335961203.1">
    <property type="nucleotide sequence ID" value="NZ_JAXBLX010000015.1"/>
</dbReference>
<evidence type="ECO:0000313" key="3">
    <source>
        <dbReference type="Proteomes" id="UP001589838"/>
    </source>
</evidence>
<proteinExistence type="predicted"/>
<gene>
    <name evidence="2" type="ORF">ACFFHM_21590</name>
</gene>
<protein>
    <submittedName>
        <fullName evidence="2">Gfo/Idh/MocA family protein</fullName>
    </submittedName>
</protein>
<organism evidence="2 3">
    <name type="scientific">Halalkalibacter kiskunsagensis</name>
    <dbReference type="NCBI Taxonomy" id="1548599"/>
    <lineage>
        <taxon>Bacteria</taxon>
        <taxon>Bacillati</taxon>
        <taxon>Bacillota</taxon>
        <taxon>Bacilli</taxon>
        <taxon>Bacillales</taxon>
        <taxon>Bacillaceae</taxon>
        <taxon>Halalkalibacter</taxon>
    </lineage>
</organism>
<dbReference type="EMBL" id="JBHLUX010000090">
    <property type="protein sequence ID" value="MFC0473012.1"/>
    <property type="molecule type" value="Genomic_DNA"/>
</dbReference>
<keyword evidence="3" id="KW-1185">Reference proteome</keyword>
<dbReference type="Gene3D" id="3.30.360.10">
    <property type="entry name" value="Dihydrodipicolinate Reductase, domain 2"/>
    <property type="match status" value="1"/>
</dbReference>
<dbReference type="PANTHER" id="PTHR43249:SF1">
    <property type="entry name" value="D-GLUCOSIDE 3-DEHYDROGENASE"/>
    <property type="match status" value="1"/>
</dbReference>
<name>A0ABV6KJ92_9BACI</name>
<feature type="domain" description="Gfo/Idh/MocA-like oxidoreductase N-terminal" evidence="1">
    <location>
        <begin position="3"/>
        <end position="125"/>
    </location>
</feature>
<dbReference type="Proteomes" id="UP001589838">
    <property type="component" value="Unassembled WGS sequence"/>
</dbReference>
<dbReference type="SUPFAM" id="SSF51735">
    <property type="entry name" value="NAD(P)-binding Rossmann-fold domains"/>
    <property type="match status" value="1"/>
</dbReference>
<evidence type="ECO:0000313" key="2">
    <source>
        <dbReference type="EMBL" id="MFC0473012.1"/>
    </source>
</evidence>